<evidence type="ECO:0000313" key="1">
    <source>
        <dbReference type="EMBL" id="RBW68092.1"/>
    </source>
</evidence>
<dbReference type="EMBL" id="QOCW01000025">
    <property type="protein sequence ID" value="RBW68092.1"/>
    <property type="molecule type" value="Genomic_DNA"/>
</dbReference>
<comment type="caution">
    <text evidence="1">The sequence shown here is derived from an EMBL/GenBank/DDBJ whole genome shotgun (WGS) entry which is preliminary data.</text>
</comment>
<keyword evidence="2" id="KW-1185">Reference proteome</keyword>
<protein>
    <submittedName>
        <fullName evidence="1">Uncharacterized protein</fullName>
    </submittedName>
</protein>
<dbReference type="Proteomes" id="UP000253314">
    <property type="component" value="Unassembled WGS sequence"/>
</dbReference>
<name>A0A366XPQ2_9BACI</name>
<proteinExistence type="predicted"/>
<gene>
    <name evidence="1" type="ORF">DS031_18630</name>
</gene>
<organism evidence="1 2">
    <name type="scientific">Bacillus taeanensis</name>
    <dbReference type="NCBI Taxonomy" id="273032"/>
    <lineage>
        <taxon>Bacteria</taxon>
        <taxon>Bacillati</taxon>
        <taxon>Bacillota</taxon>
        <taxon>Bacilli</taxon>
        <taxon>Bacillales</taxon>
        <taxon>Bacillaceae</taxon>
        <taxon>Bacillus</taxon>
    </lineage>
</organism>
<dbReference type="AlphaFoldDB" id="A0A366XPQ2"/>
<sequence length="96" mass="11021">MKLKIDSYSLKNRKFFNTPIQSFFKPRFLAYFILIKSTASSQTAHCIKAIAVMQSSLKGSMPLKDEEVLFVKRNSMFLLTKTSIKIKNKEEGDLLP</sequence>
<evidence type="ECO:0000313" key="2">
    <source>
        <dbReference type="Proteomes" id="UP000253314"/>
    </source>
</evidence>
<reference evidence="1 2" key="1">
    <citation type="submission" date="2018-07" db="EMBL/GenBank/DDBJ databases">
        <title>Lottiidibacillus patelloidae gen. nov., sp. nov., isolated from the intestinal tract of a marine limpet and the reclassification of B. taeanensis BH030017T, B. algicola KMM 3737T and B. hwajinpoensis SW-72T as genus Lottiidibacillus.</title>
        <authorList>
            <person name="Liu R."/>
            <person name="Huang Z."/>
        </authorList>
    </citation>
    <scope>NUCLEOTIDE SEQUENCE [LARGE SCALE GENOMIC DNA]</scope>
    <source>
        <strain evidence="1 2">BH030017</strain>
    </source>
</reference>
<accession>A0A366XPQ2</accession>